<dbReference type="RefSeq" id="WP_232134051.1">
    <property type="nucleotide sequence ID" value="NZ_CP089507.1"/>
</dbReference>
<sequence length="261" mass="28663">MSLPAAERVVAARTVFVALLACLFAAFPLAAAEREEARALARDDGRLLYREVHYQDRDGDVARRVVLYRCPDGAAFARKIVRAQVNATQPDFAFHDARSGYREGVRTRDGKREIFVQRGEGAPRTAALPAADDAVIDAGFDAAVRTHWAALGDAPQRLSFLLPERFAFMPVRVAKVGDADGMRQLRMSVDRWFGFAVPPIELRYGLDDKRLREFAGPGTVRDARGKPRDVRIVFPAQAPRAVAASEVAAALEDPLSGRCST</sequence>
<organism evidence="1 2">
    <name type="scientific">Luteimonas fraxinea</name>
    <dbReference type="NCBI Taxonomy" id="2901869"/>
    <lineage>
        <taxon>Bacteria</taxon>
        <taxon>Pseudomonadati</taxon>
        <taxon>Pseudomonadota</taxon>
        <taxon>Gammaproteobacteria</taxon>
        <taxon>Lysobacterales</taxon>
        <taxon>Lysobacteraceae</taxon>
        <taxon>Luteimonas</taxon>
    </lineage>
</organism>
<reference evidence="1" key="1">
    <citation type="submission" date="2021-12" db="EMBL/GenBank/DDBJ databases">
        <authorList>
            <person name="Ulrich A."/>
        </authorList>
    </citation>
    <scope>NUCLEOTIDE SEQUENCE</scope>
    <source>
        <strain evidence="1">A1P009</strain>
    </source>
</reference>
<dbReference type="EMBL" id="JAJQKU010000001">
    <property type="protein sequence ID" value="MCD9095510.1"/>
    <property type="molecule type" value="Genomic_DNA"/>
</dbReference>
<evidence type="ECO:0000313" key="2">
    <source>
        <dbReference type="Proteomes" id="UP001430360"/>
    </source>
</evidence>
<comment type="caution">
    <text evidence="1">The sequence shown here is derived from an EMBL/GenBank/DDBJ whole genome shotgun (WGS) entry which is preliminary data.</text>
</comment>
<name>A0ABS8U9D3_9GAMM</name>
<accession>A0ABS8U9D3</accession>
<reference evidence="1" key="2">
    <citation type="journal article" date="2022" name="Syst. Appl. Microbiol.">
        <title>Physiological and genomic characterisation of Luteimonas fraxinea sp. nov., a bacterial species associated with trees tolerant to ash dieback.</title>
        <authorList>
            <person name="Ulrich K."/>
            <person name="Becker R."/>
            <person name="Behrendt U."/>
            <person name="Kube M."/>
            <person name="Schneck V."/>
            <person name="Ulrich A."/>
        </authorList>
    </citation>
    <scope>NUCLEOTIDE SEQUENCE</scope>
    <source>
        <strain evidence="1">A1P009</strain>
    </source>
</reference>
<gene>
    <name evidence="1" type="ORF">LTT95_00950</name>
</gene>
<proteinExistence type="predicted"/>
<evidence type="ECO:0008006" key="3">
    <source>
        <dbReference type="Google" id="ProtNLM"/>
    </source>
</evidence>
<dbReference type="Proteomes" id="UP001430360">
    <property type="component" value="Unassembled WGS sequence"/>
</dbReference>
<keyword evidence="2" id="KW-1185">Reference proteome</keyword>
<protein>
    <recommendedName>
        <fullName evidence="3">MucB/RseB-like sigma(E) regulatory protein</fullName>
    </recommendedName>
</protein>
<evidence type="ECO:0000313" key="1">
    <source>
        <dbReference type="EMBL" id="MCD9095510.1"/>
    </source>
</evidence>